<accession>A0A2A6CFR6</accession>
<keyword evidence="3" id="KW-1185">Reference proteome</keyword>
<gene>
    <name evidence="2" type="primary">WBGene00276643</name>
</gene>
<dbReference type="AlphaFoldDB" id="A0A2A6CFR6"/>
<organism evidence="2 3">
    <name type="scientific">Pristionchus pacificus</name>
    <name type="common">Parasitic nematode worm</name>
    <dbReference type="NCBI Taxonomy" id="54126"/>
    <lineage>
        <taxon>Eukaryota</taxon>
        <taxon>Metazoa</taxon>
        <taxon>Ecdysozoa</taxon>
        <taxon>Nematoda</taxon>
        <taxon>Chromadorea</taxon>
        <taxon>Rhabditida</taxon>
        <taxon>Rhabditina</taxon>
        <taxon>Diplogasteromorpha</taxon>
        <taxon>Diplogasteroidea</taxon>
        <taxon>Neodiplogasteridae</taxon>
        <taxon>Pristionchus</taxon>
    </lineage>
</organism>
<feature type="region of interest" description="Disordered" evidence="1">
    <location>
        <begin position="1"/>
        <end position="30"/>
    </location>
</feature>
<feature type="compositionally biased region" description="Basic and acidic residues" evidence="1">
    <location>
        <begin position="1"/>
        <end position="20"/>
    </location>
</feature>
<proteinExistence type="predicted"/>
<accession>A0A8R1YVK1</accession>
<protein>
    <submittedName>
        <fullName evidence="2">Uncharacterized protein</fullName>
    </submittedName>
</protein>
<evidence type="ECO:0000313" key="2">
    <source>
        <dbReference type="EnsemblMetazoa" id="PPA38274.1"/>
    </source>
</evidence>
<sequence>MSEFRCESTDSDFGDIRKDGSPTYSGETPSNYGFVPRDHQELIKRYGKILPYLLMSSVHQLIILKLEPVSLNCTEMNFLSSIFRSSTLFQLLVDNTQLSKIVKFSYLRTFLRGEAHTEICAFTTFHPHNPTI</sequence>
<reference evidence="3" key="1">
    <citation type="journal article" date="2008" name="Nat. Genet.">
        <title>The Pristionchus pacificus genome provides a unique perspective on nematode lifestyle and parasitism.</title>
        <authorList>
            <person name="Dieterich C."/>
            <person name="Clifton S.W."/>
            <person name="Schuster L.N."/>
            <person name="Chinwalla A."/>
            <person name="Delehaunty K."/>
            <person name="Dinkelacker I."/>
            <person name="Fulton L."/>
            <person name="Fulton R."/>
            <person name="Godfrey J."/>
            <person name="Minx P."/>
            <person name="Mitreva M."/>
            <person name="Roeseler W."/>
            <person name="Tian H."/>
            <person name="Witte H."/>
            <person name="Yang S.P."/>
            <person name="Wilson R.K."/>
            <person name="Sommer R.J."/>
        </authorList>
    </citation>
    <scope>NUCLEOTIDE SEQUENCE [LARGE SCALE GENOMIC DNA]</scope>
    <source>
        <strain evidence="3">PS312</strain>
    </source>
</reference>
<reference evidence="2" key="2">
    <citation type="submission" date="2022-06" db="UniProtKB">
        <authorList>
            <consortium name="EnsemblMetazoa"/>
        </authorList>
    </citation>
    <scope>IDENTIFICATION</scope>
    <source>
        <strain evidence="2">PS312</strain>
    </source>
</reference>
<dbReference type="Proteomes" id="UP000005239">
    <property type="component" value="Unassembled WGS sequence"/>
</dbReference>
<evidence type="ECO:0000313" key="3">
    <source>
        <dbReference type="Proteomes" id="UP000005239"/>
    </source>
</evidence>
<evidence type="ECO:0000256" key="1">
    <source>
        <dbReference type="SAM" id="MobiDB-lite"/>
    </source>
</evidence>
<dbReference type="EnsemblMetazoa" id="PPA38274.1">
    <property type="protein sequence ID" value="PPA38274.1"/>
    <property type="gene ID" value="WBGene00276643"/>
</dbReference>
<name>A0A2A6CFR6_PRIPA</name>